<dbReference type="PANTHER" id="PTHR31793">
    <property type="entry name" value="4-HYDROXYBENZOYL-COA THIOESTERASE FAMILY MEMBER"/>
    <property type="match status" value="1"/>
</dbReference>
<evidence type="ECO:0000313" key="8">
    <source>
        <dbReference type="EMBL" id="KZV32445.1"/>
    </source>
</evidence>
<organism evidence="8 9">
    <name type="scientific">Dorcoceras hygrometricum</name>
    <dbReference type="NCBI Taxonomy" id="472368"/>
    <lineage>
        <taxon>Eukaryota</taxon>
        <taxon>Viridiplantae</taxon>
        <taxon>Streptophyta</taxon>
        <taxon>Embryophyta</taxon>
        <taxon>Tracheophyta</taxon>
        <taxon>Spermatophyta</taxon>
        <taxon>Magnoliopsida</taxon>
        <taxon>eudicotyledons</taxon>
        <taxon>Gunneridae</taxon>
        <taxon>Pentapetalae</taxon>
        <taxon>asterids</taxon>
        <taxon>lamiids</taxon>
        <taxon>Lamiales</taxon>
        <taxon>Gesneriaceae</taxon>
        <taxon>Didymocarpoideae</taxon>
        <taxon>Trichosporeae</taxon>
        <taxon>Loxocarpinae</taxon>
        <taxon>Dorcoceras</taxon>
    </lineage>
</organism>
<evidence type="ECO:0000256" key="3">
    <source>
        <dbReference type="ARBA" id="ARBA00022528"/>
    </source>
</evidence>
<protein>
    <submittedName>
        <fullName evidence="8">Uncharacterized protein</fullName>
    </submittedName>
</protein>
<dbReference type="FunFam" id="3.10.129.10:FF:000037">
    <property type="entry name" value="acyl-acyl carrier protein thioesterase ATL3, chloroplastic"/>
    <property type="match status" value="1"/>
</dbReference>
<dbReference type="PANTHER" id="PTHR31793:SF27">
    <property type="entry name" value="NOVEL THIOESTERASE SUPERFAMILY DOMAIN AND SAPOSIN A-TYPE DOMAIN CONTAINING PROTEIN (0610012H03RIK)"/>
    <property type="match status" value="1"/>
</dbReference>
<gene>
    <name evidence="8" type="ORF">F511_15703</name>
</gene>
<evidence type="ECO:0000256" key="4">
    <source>
        <dbReference type="ARBA" id="ARBA00022640"/>
    </source>
</evidence>
<comment type="subcellular location">
    <subcellularLocation>
        <location evidence="1">Plastid</location>
        <location evidence="1">Chloroplast</location>
    </subcellularLocation>
</comment>
<keyword evidence="4" id="KW-0934">Plastid</keyword>
<dbReference type="Pfam" id="PF13279">
    <property type="entry name" value="4HBT_2"/>
    <property type="match status" value="1"/>
</dbReference>
<dbReference type="GO" id="GO:0016297">
    <property type="term" value="F:fatty acyl-[ACP] hydrolase activity"/>
    <property type="evidence" value="ECO:0007669"/>
    <property type="project" value="UniProtKB-ARBA"/>
</dbReference>
<proteinExistence type="inferred from homology"/>
<dbReference type="InterPro" id="IPR006684">
    <property type="entry name" value="YbgC/YbaW"/>
</dbReference>
<dbReference type="OrthoDB" id="588330at2759"/>
<keyword evidence="9" id="KW-1185">Reference proteome</keyword>
<evidence type="ECO:0000256" key="1">
    <source>
        <dbReference type="ARBA" id="ARBA00004229"/>
    </source>
</evidence>
<evidence type="ECO:0000313" key="9">
    <source>
        <dbReference type="Proteomes" id="UP000250235"/>
    </source>
</evidence>
<evidence type="ECO:0000256" key="6">
    <source>
        <dbReference type="ARBA" id="ARBA00022946"/>
    </source>
</evidence>
<dbReference type="EMBL" id="KV006675">
    <property type="protein sequence ID" value="KZV32445.1"/>
    <property type="molecule type" value="Genomic_DNA"/>
</dbReference>
<dbReference type="SUPFAM" id="SSF54637">
    <property type="entry name" value="Thioesterase/thiol ester dehydrase-isomerase"/>
    <property type="match status" value="1"/>
</dbReference>
<dbReference type="PIRSF" id="PIRSF003230">
    <property type="entry name" value="YbgC"/>
    <property type="match status" value="1"/>
</dbReference>
<evidence type="ECO:0000256" key="2">
    <source>
        <dbReference type="ARBA" id="ARBA00005953"/>
    </source>
</evidence>
<dbReference type="GO" id="GO:0006629">
    <property type="term" value="P:lipid metabolic process"/>
    <property type="evidence" value="ECO:0007669"/>
    <property type="project" value="UniProtKB-KW"/>
</dbReference>
<reference evidence="8 9" key="1">
    <citation type="journal article" date="2015" name="Proc. Natl. Acad. Sci. U.S.A.">
        <title>The resurrection genome of Boea hygrometrica: A blueprint for survival of dehydration.</title>
        <authorList>
            <person name="Xiao L."/>
            <person name="Yang G."/>
            <person name="Zhang L."/>
            <person name="Yang X."/>
            <person name="Zhao S."/>
            <person name="Ji Z."/>
            <person name="Zhou Q."/>
            <person name="Hu M."/>
            <person name="Wang Y."/>
            <person name="Chen M."/>
            <person name="Xu Y."/>
            <person name="Jin H."/>
            <person name="Xiao X."/>
            <person name="Hu G."/>
            <person name="Bao F."/>
            <person name="Hu Y."/>
            <person name="Wan P."/>
            <person name="Li L."/>
            <person name="Deng X."/>
            <person name="Kuang T."/>
            <person name="Xiang C."/>
            <person name="Zhu J.K."/>
            <person name="Oliver M.J."/>
            <person name="He Y."/>
        </authorList>
    </citation>
    <scope>NUCLEOTIDE SEQUENCE [LARGE SCALE GENOMIC DNA]</scope>
    <source>
        <strain evidence="9">cv. XS01</strain>
    </source>
</reference>
<accession>A0A2Z7BEC2</accession>
<dbReference type="CDD" id="cd00586">
    <property type="entry name" value="4HBT"/>
    <property type="match status" value="1"/>
</dbReference>
<keyword evidence="6" id="KW-0809">Transit peptide</keyword>
<dbReference type="Proteomes" id="UP000250235">
    <property type="component" value="Unassembled WGS sequence"/>
</dbReference>
<dbReference type="InterPro" id="IPR050563">
    <property type="entry name" value="4-hydroxybenzoyl-CoA_TE"/>
</dbReference>
<keyword evidence="7" id="KW-0443">Lipid metabolism</keyword>
<evidence type="ECO:0000256" key="5">
    <source>
        <dbReference type="ARBA" id="ARBA00022801"/>
    </source>
</evidence>
<name>A0A2Z7BEC2_9LAMI</name>
<comment type="similarity">
    <text evidence="2">Belongs to the 4-hydroxybenzoyl-CoA thioesterase family.</text>
</comment>
<dbReference type="AlphaFoldDB" id="A0A2Z7BEC2"/>
<dbReference type="InterPro" id="IPR029069">
    <property type="entry name" value="HotDog_dom_sf"/>
</dbReference>
<sequence length="147" mass="16706">MIGFHQVELKVRDYELDQYGVVNNAIYASYCQHGRHELLETIGVNADAIARTGDALALTDLSIKFISPLRSGEKFVIKVRISGTSAVRLFFEHFIFKLPNLEPVMEARATAVWLNKNYRPIRIPPEMSSKFAQFFEVANQRDSATPM</sequence>
<keyword evidence="5" id="KW-0378">Hydrolase</keyword>
<keyword evidence="3" id="KW-0150">Chloroplast</keyword>
<dbReference type="GO" id="GO:0009507">
    <property type="term" value="C:chloroplast"/>
    <property type="evidence" value="ECO:0007669"/>
    <property type="project" value="UniProtKB-SubCell"/>
</dbReference>
<dbReference type="Gene3D" id="3.10.129.10">
    <property type="entry name" value="Hotdog Thioesterase"/>
    <property type="match status" value="1"/>
</dbReference>
<evidence type="ECO:0000256" key="7">
    <source>
        <dbReference type="ARBA" id="ARBA00023098"/>
    </source>
</evidence>